<comment type="caution">
    <text evidence="1">The sequence shown here is derived from an EMBL/GenBank/DDBJ whole genome shotgun (WGS) entry which is preliminary data.</text>
</comment>
<reference evidence="1" key="1">
    <citation type="submission" date="2021-06" db="EMBL/GenBank/DDBJ databases">
        <title>Parelaphostrongylus tenuis whole genome reference sequence.</title>
        <authorList>
            <person name="Garwood T.J."/>
            <person name="Larsen P.A."/>
            <person name="Fountain-Jones N.M."/>
            <person name="Garbe J.R."/>
            <person name="Macchietto M.G."/>
            <person name="Kania S.A."/>
            <person name="Gerhold R.W."/>
            <person name="Richards J.E."/>
            <person name="Wolf T.M."/>
        </authorList>
    </citation>
    <scope>NUCLEOTIDE SEQUENCE</scope>
    <source>
        <strain evidence="1">MNPRO001-30</strain>
        <tissue evidence="1">Meninges</tissue>
    </source>
</reference>
<protein>
    <submittedName>
        <fullName evidence="1">Uncharacterized protein</fullName>
    </submittedName>
</protein>
<sequence length="277" mass="31489">MPLHNGDEDDALRMRWALVCSVPDQSLLNTLSDFASWFLSEVSKVAMKMSIYQRFETRAQAVLHVPVGDFDACAKAYENIRKNWPAVMLALHILPTKNSAEYDWMRILCEVHGFIRQGVLLENALDRFAAVIKTPMMLFLCTKMSLSGSLVLRTGFVLMRIRRQNRTTFIQIRRIILKNRLFWLRGFPSSLNMFGIAQLFNGLKVTGVSLRIDSAIVTFATKFLAFQACALDSKRLDRFHTLRVQPLSPELQDQVAVTIMREGLIAPGPFNNFVSAT</sequence>
<name>A0AAD5NA11_PARTN</name>
<dbReference type="Proteomes" id="UP001196413">
    <property type="component" value="Unassembled WGS sequence"/>
</dbReference>
<evidence type="ECO:0000313" key="1">
    <source>
        <dbReference type="EMBL" id="KAJ1361454.1"/>
    </source>
</evidence>
<gene>
    <name evidence="1" type="ORF">KIN20_020707</name>
</gene>
<accession>A0AAD5NA11</accession>
<dbReference type="EMBL" id="JAHQIW010004207">
    <property type="protein sequence ID" value="KAJ1361454.1"/>
    <property type="molecule type" value="Genomic_DNA"/>
</dbReference>
<dbReference type="AlphaFoldDB" id="A0AAD5NA11"/>
<organism evidence="1 2">
    <name type="scientific">Parelaphostrongylus tenuis</name>
    <name type="common">Meningeal worm</name>
    <dbReference type="NCBI Taxonomy" id="148309"/>
    <lineage>
        <taxon>Eukaryota</taxon>
        <taxon>Metazoa</taxon>
        <taxon>Ecdysozoa</taxon>
        <taxon>Nematoda</taxon>
        <taxon>Chromadorea</taxon>
        <taxon>Rhabditida</taxon>
        <taxon>Rhabditina</taxon>
        <taxon>Rhabditomorpha</taxon>
        <taxon>Strongyloidea</taxon>
        <taxon>Metastrongylidae</taxon>
        <taxon>Parelaphostrongylus</taxon>
    </lineage>
</organism>
<proteinExistence type="predicted"/>
<evidence type="ECO:0000313" key="2">
    <source>
        <dbReference type="Proteomes" id="UP001196413"/>
    </source>
</evidence>
<keyword evidence="2" id="KW-1185">Reference proteome</keyword>